<dbReference type="Proteomes" id="UP000705283">
    <property type="component" value="Unassembled WGS sequence"/>
</dbReference>
<organism evidence="4 7">
    <name type="scientific">Rouxiella silvae</name>
    <dbReference type="NCBI Taxonomy" id="1646373"/>
    <lineage>
        <taxon>Bacteria</taxon>
        <taxon>Pseudomonadati</taxon>
        <taxon>Pseudomonadota</taxon>
        <taxon>Gammaproteobacteria</taxon>
        <taxon>Enterobacterales</taxon>
        <taxon>Yersiniaceae</taxon>
        <taxon>Rouxiella</taxon>
    </lineage>
</organism>
<dbReference type="RefSeq" id="WP_055783408.1">
    <property type="nucleotide sequence ID" value="NZ_CBCSCF010000006.1"/>
</dbReference>
<name>A0AA41BYK2_9GAMM</name>
<dbReference type="PANTHER" id="PTHR43420">
    <property type="entry name" value="ACETYLTRANSFERASE"/>
    <property type="match status" value="1"/>
</dbReference>
<accession>A0AA41BYK2</accession>
<evidence type="ECO:0000313" key="4">
    <source>
        <dbReference type="EMBL" id="MBF6639240.1"/>
    </source>
</evidence>
<evidence type="ECO:0000313" key="7">
    <source>
        <dbReference type="Proteomes" id="UP000705283"/>
    </source>
</evidence>
<keyword evidence="1" id="KW-0808">Transferase</keyword>
<sequence length="167" mass="18390">MSSLIRLATLEDAKAISTLAITTFHMACPASTPAEDIKSYIENNLQVECFENLLQSSQKKLHVLEFEGRIIGYSMLSLAPEPVGIPKADGIAELTRCYVLAEFHGAGYAQKLVSATLQSISGGVRLLVNDENDRAIKFYTRQGFSPVGETSFYVGQDKHRDLVMVNF</sequence>
<protein>
    <submittedName>
        <fullName evidence="4">GNAT family N-acetyltransferase</fullName>
    </submittedName>
</protein>
<dbReference type="InterPro" id="IPR000182">
    <property type="entry name" value="GNAT_dom"/>
</dbReference>
<evidence type="ECO:0000256" key="2">
    <source>
        <dbReference type="ARBA" id="ARBA00023315"/>
    </source>
</evidence>
<dbReference type="AlphaFoldDB" id="A0AA41BYK2"/>
<evidence type="ECO:0000256" key="1">
    <source>
        <dbReference type="ARBA" id="ARBA00022679"/>
    </source>
</evidence>
<dbReference type="Pfam" id="PF00583">
    <property type="entry name" value="Acetyltransf_1"/>
    <property type="match status" value="1"/>
</dbReference>
<dbReference type="GO" id="GO:0016747">
    <property type="term" value="F:acyltransferase activity, transferring groups other than amino-acyl groups"/>
    <property type="evidence" value="ECO:0007669"/>
    <property type="project" value="InterPro"/>
</dbReference>
<feature type="domain" description="N-acetyltransferase" evidence="3">
    <location>
        <begin position="3"/>
        <end position="167"/>
    </location>
</feature>
<evidence type="ECO:0000313" key="6">
    <source>
        <dbReference type="Proteomes" id="UP000192722"/>
    </source>
</evidence>
<evidence type="ECO:0000313" key="5">
    <source>
        <dbReference type="EMBL" id="ORJ23034.1"/>
    </source>
</evidence>
<dbReference type="SUPFAM" id="SSF55729">
    <property type="entry name" value="Acyl-CoA N-acyltransferases (Nat)"/>
    <property type="match status" value="1"/>
</dbReference>
<dbReference type="PROSITE" id="PS51186">
    <property type="entry name" value="GNAT"/>
    <property type="match status" value="1"/>
</dbReference>
<keyword evidence="2" id="KW-0012">Acyltransferase</keyword>
<reference evidence="5 6" key="2">
    <citation type="journal article" date="2017" name="Int. J. Syst. Evol. Microbiol.">
        <title>Rouxiella badensis sp. nov. and Rouxiella silvae sp. nov. isolated from peat bog soil in Germany and emendation of the genus description.</title>
        <authorList>
            <person name="Le Fleche-Mateos A."/>
            <person name="Kugler J.H."/>
            <person name="Hansen S.H."/>
            <person name="Syldatk C."/>
            <person name="Hausmann R."/>
            <person name="Lomprez F."/>
            <person name="Vandenbogaert M."/>
            <person name="Manuguerra J.C."/>
            <person name="Grimont P.A."/>
        </authorList>
    </citation>
    <scope>NUCLEOTIDE SEQUENCE [LARGE SCALE GENOMIC DNA]</scope>
    <source>
        <strain evidence="5 6">213</strain>
    </source>
</reference>
<dbReference type="InterPro" id="IPR050680">
    <property type="entry name" value="YpeA/RimI_acetyltransf"/>
</dbReference>
<dbReference type="Gene3D" id="3.40.630.30">
    <property type="match status" value="1"/>
</dbReference>
<reference evidence="4" key="3">
    <citation type="submission" date="2020-11" db="EMBL/GenBank/DDBJ databases">
        <authorList>
            <person name="Lee S.D."/>
        </authorList>
    </citation>
    <scope>NUCLEOTIDE SEQUENCE</scope>
    <source>
        <strain evidence="4">SAP-2</strain>
    </source>
</reference>
<keyword evidence="6" id="KW-1185">Reference proteome</keyword>
<dbReference type="EMBL" id="MRWD01000002">
    <property type="protein sequence ID" value="ORJ23034.1"/>
    <property type="molecule type" value="Genomic_DNA"/>
</dbReference>
<evidence type="ECO:0000259" key="3">
    <source>
        <dbReference type="PROSITE" id="PS51186"/>
    </source>
</evidence>
<proteinExistence type="predicted"/>
<reference evidence="5" key="1">
    <citation type="submission" date="2016-12" db="EMBL/GenBank/DDBJ databases">
        <authorList>
            <person name="Le Fleche-Mateos A."/>
        </authorList>
    </citation>
    <scope>NUCLEOTIDE SEQUENCE</scope>
    <source>
        <strain evidence="5">213</strain>
    </source>
</reference>
<comment type="caution">
    <text evidence="4">The sequence shown here is derived from an EMBL/GenBank/DDBJ whole genome shotgun (WGS) entry which is preliminary data.</text>
</comment>
<dbReference type="Proteomes" id="UP000192722">
    <property type="component" value="Unassembled WGS sequence"/>
</dbReference>
<dbReference type="EMBL" id="JADMKS010000010">
    <property type="protein sequence ID" value="MBF6639240.1"/>
    <property type="molecule type" value="Genomic_DNA"/>
</dbReference>
<dbReference type="CDD" id="cd04301">
    <property type="entry name" value="NAT_SF"/>
    <property type="match status" value="1"/>
</dbReference>
<gene>
    <name evidence="5" type="ORF">BS639_01390</name>
    <name evidence="4" type="ORF">ITX54_21495</name>
</gene>
<reference evidence="4" key="4">
    <citation type="submission" date="2022-09" db="EMBL/GenBank/DDBJ databases">
        <title>Rouxiella aceris sp. nov., isolated from tree sap and emended description of the genus Rhouxiella.</title>
        <authorList>
            <person name="Kim I.S."/>
        </authorList>
    </citation>
    <scope>NUCLEOTIDE SEQUENCE</scope>
    <source>
        <strain evidence="4">SAP-2</strain>
    </source>
</reference>
<dbReference type="InterPro" id="IPR016181">
    <property type="entry name" value="Acyl_CoA_acyltransferase"/>
</dbReference>